<reference evidence="2" key="1">
    <citation type="submission" date="2017-06" db="EMBL/GenBank/DDBJ databases">
        <title>Genome analysis of Fimbriiglobus ruber SP5, the first member of the order Planctomycetales with confirmed chitinolytic capability.</title>
        <authorList>
            <person name="Ravin N.V."/>
            <person name="Rakitin A.L."/>
            <person name="Ivanova A.A."/>
            <person name="Beletsky A.V."/>
            <person name="Kulichevskaya I.S."/>
            <person name="Mardanov A.V."/>
            <person name="Dedysh S.N."/>
        </authorList>
    </citation>
    <scope>NUCLEOTIDE SEQUENCE [LARGE SCALE GENOMIC DNA]</scope>
    <source>
        <strain evidence="2">SP5</strain>
    </source>
</reference>
<dbReference type="EMBL" id="NIDE01000020">
    <property type="protein sequence ID" value="OWK34203.1"/>
    <property type="molecule type" value="Genomic_DNA"/>
</dbReference>
<dbReference type="Proteomes" id="UP000214646">
    <property type="component" value="Unassembled WGS sequence"/>
</dbReference>
<accession>A0A225CZU2</accession>
<proteinExistence type="predicted"/>
<comment type="caution">
    <text evidence="1">The sequence shown here is derived from an EMBL/GenBank/DDBJ whole genome shotgun (WGS) entry which is preliminary data.</text>
</comment>
<protein>
    <submittedName>
        <fullName evidence="1">Uncharacterized protein</fullName>
    </submittedName>
</protein>
<sequence length="44" mass="4609">MTPKGVEHTDRSFICRSVGMVMNAVTPKGVEHNTLTGGAGGYTT</sequence>
<evidence type="ECO:0000313" key="1">
    <source>
        <dbReference type="EMBL" id="OWK34203.1"/>
    </source>
</evidence>
<name>A0A225CZU2_9BACT</name>
<evidence type="ECO:0000313" key="2">
    <source>
        <dbReference type="Proteomes" id="UP000214646"/>
    </source>
</evidence>
<organism evidence="1 2">
    <name type="scientific">Fimbriiglobus ruber</name>
    <dbReference type="NCBI Taxonomy" id="1908690"/>
    <lineage>
        <taxon>Bacteria</taxon>
        <taxon>Pseudomonadati</taxon>
        <taxon>Planctomycetota</taxon>
        <taxon>Planctomycetia</taxon>
        <taxon>Gemmatales</taxon>
        <taxon>Gemmataceae</taxon>
        <taxon>Fimbriiglobus</taxon>
    </lineage>
</organism>
<keyword evidence="2" id="KW-1185">Reference proteome</keyword>
<gene>
    <name evidence="1" type="ORF">FRUB_10174</name>
</gene>
<dbReference type="AlphaFoldDB" id="A0A225CZU2"/>